<evidence type="ECO:0000256" key="3">
    <source>
        <dbReference type="ARBA" id="ARBA00022729"/>
    </source>
</evidence>
<evidence type="ECO:0000256" key="6">
    <source>
        <dbReference type="SAM" id="Phobius"/>
    </source>
</evidence>
<feature type="compositionally biased region" description="Polar residues" evidence="5">
    <location>
        <begin position="1176"/>
        <end position="1187"/>
    </location>
</feature>
<feature type="region of interest" description="Disordered" evidence="5">
    <location>
        <begin position="1121"/>
        <end position="1142"/>
    </location>
</feature>
<gene>
    <name evidence="8" type="ORF">IWT5_01957</name>
</gene>
<feature type="region of interest" description="Disordered" evidence="5">
    <location>
        <begin position="501"/>
        <end position="553"/>
    </location>
</feature>
<keyword evidence="1" id="KW-0134">Cell wall</keyword>
<feature type="compositionally biased region" description="Low complexity" evidence="5">
    <location>
        <begin position="1207"/>
        <end position="1239"/>
    </location>
</feature>
<dbReference type="PROSITE" id="PS50847">
    <property type="entry name" value="GRAM_POS_ANCHORING"/>
    <property type="match status" value="1"/>
</dbReference>
<name>A0A1Z5J440_9LACO</name>
<feature type="compositionally biased region" description="Polar residues" evidence="5">
    <location>
        <begin position="906"/>
        <end position="918"/>
    </location>
</feature>
<keyword evidence="9" id="KW-1185">Reference proteome</keyword>
<dbReference type="InterPro" id="IPR019931">
    <property type="entry name" value="LPXTG_anchor"/>
</dbReference>
<feature type="region of interest" description="Disordered" evidence="5">
    <location>
        <begin position="1455"/>
        <end position="1487"/>
    </location>
</feature>
<feature type="domain" description="Gram-positive cocci surface proteins LPxTG" evidence="7">
    <location>
        <begin position="1479"/>
        <end position="1514"/>
    </location>
</feature>
<evidence type="ECO:0000256" key="1">
    <source>
        <dbReference type="ARBA" id="ARBA00022512"/>
    </source>
</evidence>
<keyword evidence="6" id="KW-0812">Transmembrane</keyword>
<evidence type="ECO:0000256" key="4">
    <source>
        <dbReference type="ARBA" id="ARBA00023088"/>
    </source>
</evidence>
<feature type="compositionally biased region" description="Polar residues" evidence="5">
    <location>
        <begin position="1455"/>
        <end position="1486"/>
    </location>
</feature>
<keyword evidence="6" id="KW-0472">Membrane</keyword>
<feature type="compositionally biased region" description="Basic and acidic residues" evidence="5">
    <location>
        <begin position="64"/>
        <end position="73"/>
    </location>
</feature>
<dbReference type="NCBIfam" id="TIGR01167">
    <property type="entry name" value="LPXTG_anchor"/>
    <property type="match status" value="1"/>
</dbReference>
<keyword evidence="2" id="KW-0964">Secreted</keyword>
<feature type="compositionally biased region" description="Polar residues" evidence="5">
    <location>
        <begin position="433"/>
        <end position="442"/>
    </location>
</feature>
<keyword evidence="3" id="KW-0732">Signal</keyword>
<feature type="compositionally biased region" description="Polar residues" evidence="5">
    <location>
        <begin position="771"/>
        <end position="788"/>
    </location>
</feature>
<feature type="compositionally biased region" description="Low complexity" evidence="5">
    <location>
        <begin position="1074"/>
        <end position="1100"/>
    </location>
</feature>
<feature type="region of interest" description="Disordered" evidence="5">
    <location>
        <begin position="906"/>
        <end position="1007"/>
    </location>
</feature>
<feature type="region of interest" description="Disordered" evidence="5">
    <location>
        <begin position="771"/>
        <end position="828"/>
    </location>
</feature>
<feature type="compositionally biased region" description="Low complexity" evidence="5">
    <location>
        <begin position="938"/>
        <end position="961"/>
    </location>
</feature>
<protein>
    <submittedName>
        <fullName evidence="8">Gram positive anchor</fullName>
    </submittedName>
</protein>
<feature type="compositionally biased region" description="Polar residues" evidence="5">
    <location>
        <begin position="1041"/>
        <end position="1057"/>
    </location>
</feature>
<feature type="region of interest" description="Disordered" evidence="5">
    <location>
        <begin position="1366"/>
        <end position="1441"/>
    </location>
</feature>
<feature type="region of interest" description="Disordered" evidence="5">
    <location>
        <begin position="633"/>
        <end position="652"/>
    </location>
</feature>
<feature type="compositionally biased region" description="Polar residues" evidence="5">
    <location>
        <begin position="633"/>
        <end position="646"/>
    </location>
</feature>
<feature type="transmembrane region" description="Helical" evidence="6">
    <location>
        <begin position="1488"/>
        <end position="1506"/>
    </location>
</feature>
<feature type="region of interest" description="Disordered" evidence="5">
    <location>
        <begin position="56"/>
        <end position="75"/>
    </location>
</feature>
<organism evidence="8 9">
    <name type="scientific">Secundilactobacillus silagincola</name>
    <dbReference type="NCBI Taxonomy" id="1714681"/>
    <lineage>
        <taxon>Bacteria</taxon>
        <taxon>Bacillati</taxon>
        <taxon>Bacillota</taxon>
        <taxon>Bacilli</taxon>
        <taxon>Lactobacillales</taxon>
        <taxon>Lactobacillaceae</taxon>
        <taxon>Secundilactobacillus</taxon>
    </lineage>
</organism>
<reference evidence="8 9" key="1">
    <citation type="submission" date="2015-11" db="EMBL/GenBank/DDBJ databases">
        <title>Draft genome sequences of new species of the genus Lactobacillus isolated from orchardgrass silage.</title>
        <authorList>
            <person name="Tohno M."/>
            <person name="Tanizawa Y."/>
            <person name="Arita M."/>
        </authorList>
    </citation>
    <scope>NUCLEOTIDE SEQUENCE [LARGE SCALE GENOMIC DNA]</scope>
    <source>
        <strain evidence="8 9">IWT5</strain>
    </source>
</reference>
<dbReference type="Proteomes" id="UP000223370">
    <property type="component" value="Unassembled WGS sequence"/>
</dbReference>
<keyword evidence="6" id="KW-1133">Transmembrane helix</keyword>
<feature type="compositionally biased region" description="Low complexity" evidence="5">
    <location>
        <begin position="676"/>
        <end position="687"/>
    </location>
</feature>
<feature type="compositionally biased region" description="Polar residues" evidence="5">
    <location>
        <begin position="522"/>
        <end position="537"/>
    </location>
</feature>
<feature type="region of interest" description="Disordered" evidence="5">
    <location>
        <begin position="1176"/>
        <end position="1239"/>
    </location>
</feature>
<feature type="compositionally biased region" description="Low complexity" evidence="5">
    <location>
        <begin position="812"/>
        <end position="827"/>
    </location>
</feature>
<evidence type="ECO:0000313" key="9">
    <source>
        <dbReference type="Proteomes" id="UP000223370"/>
    </source>
</evidence>
<feature type="region of interest" description="Disordered" evidence="5">
    <location>
        <begin position="1041"/>
        <end position="1105"/>
    </location>
</feature>
<evidence type="ECO:0000313" key="8">
    <source>
        <dbReference type="EMBL" id="GAX08795.1"/>
    </source>
</evidence>
<keyword evidence="4" id="KW-0572">Peptidoglycan-anchor</keyword>
<feature type="compositionally biased region" description="Polar residues" evidence="5">
    <location>
        <begin position="387"/>
        <end position="397"/>
    </location>
</feature>
<evidence type="ECO:0000256" key="5">
    <source>
        <dbReference type="SAM" id="MobiDB-lite"/>
    </source>
</evidence>
<dbReference type="Pfam" id="PF00746">
    <property type="entry name" value="Gram_pos_anchor"/>
    <property type="match status" value="1"/>
</dbReference>
<dbReference type="EMBL" id="BCMJ01000008">
    <property type="protein sequence ID" value="GAX08795.1"/>
    <property type="molecule type" value="Genomic_DNA"/>
</dbReference>
<feature type="region of interest" description="Disordered" evidence="5">
    <location>
        <begin position="372"/>
        <end position="449"/>
    </location>
</feature>
<feature type="region of interest" description="Disordered" evidence="5">
    <location>
        <begin position="657"/>
        <end position="687"/>
    </location>
</feature>
<sequence>MPELTAAATAVKGFQNTVDNGGAYSSADFKAVTDAGKPGDEGYTTTVTRTVHYTKNQASYTKGDPGDPAKNDPEGTQAKYLEGTIIVNRVNAGDYNVQVTPTKVNVSRTATLDENGKVIYSDWTIDGTNTTLVGALTNADAAVAGYTDEVADGDAYTSDNFNSAIDTATPTADGYTDSITRTVTYTKKTYTQGTPGGDDDPTGTQAQYLTGTVTVKRTNTGDYTATVADKTVSVSRSVSLDRTGQLVYTSWTVDGTNDVLVPELTATDATVKGYTDTITKGNAYTSDDFNTAIGTQTPDKDGYKAETEQIVNYAFNSTSTPDPDGGKTITKTDESDKVVQIEKDWPDGDKTVVDIDNTTGIIVVTETPNGKPSLTPVTVQPGESVKTGKTTVANNEPTDGVSLTHDAPGTATDGTPTTGTTGEVVTPDGTRTYFKSSNGEGVSTTSDDYYTTGTTDDPFGGKTITKTDGSGAITQIEKDWPDGDKTVVDIDTDTNVVTVTETPKGKPSLTPVTVQPGESVKTGKTTVTNNEPNNGVSLTHDEPGTSTDGTPTGGTIGEVVTPDGKHSYFKSSNGEGVSTTPDKYYTTGTTDDPFGGKTITKTDGSGAIIQIEKDWPDGDKTVVDIDKTTGNAVVTETPKGQPSLTPVSVAPGKDITVGKTTVDNNEPNGGITLTHETPGTATDGTPTTGTVGEVVTPDGKHSYFKTQVPDGVSTTKDNYYTNTTTEDPNGGKTITKTDGSGSIVQIEKDWPDGDKTVVDIDTDTNVVTVTETPKGQPSLTPVTVQPGQTGKAGKTTVANNEPNDGITLTHETPGTATDGTPTTGTTGEVITPDGTKTYFKTQVPDGVSTTKDDYYTNIITDDPNGGKTITKTDGSGSIVQIEKDWPDGDKTVVDIDTDTNVVTVTETPSGKPSLTPVTVQPGDSDKTGKTTVTNNEPDGVTLGHDTTGTDTNGNPTTGTTGEVITPDGTKTYFKTQVPDGVSTTKDDYYTNTTTEDPNGGKTITKTDGSGSIVQIEKDWPDGDKTVVDINTDTNVVTVTETPKGQPSLTPVTVQPGQTGKAGKTTVANNEPNDGITLTHETPGTTTDGTPTTGTTGEVITPDGTKTYFKTQVPDGVSTTKDNYYTNTTTEDPNGGKTITKTDGSGSIVQIEKDWPDGDKTVVDIDTDTNVVTVTETPKGQPSLTPVTIQPGDSDKTGKTTVTNNEPDGVTLGHDTTGTDTDGNPTTGTTGETVTTPDGTRTYFKTQVTGGVSTPADGYYVTTTTTDVDGGQTKTTVDGSGAVTQVDKIWPDGDQTVVVIDKTGNAVFTETPNGQPSLPSQTVTPGGTATIGGTTLVNNEPTNGIQLTHQTTGSTIVETVDQGGSVNVVVTPNNNGGDNSISTDTGAGTGTGTTTPETPTNGGDNTTTGVDKGTGTETETESTHGQTTTGGSSTGSTGSTGVVNTTVAQGQAVSGKQATVAGTNSHVSDQTQQADAQGKLPQTSENESAAGATIGLSLLGLLAALGFKRKKRDDE</sequence>
<evidence type="ECO:0000256" key="2">
    <source>
        <dbReference type="ARBA" id="ARBA00022525"/>
    </source>
</evidence>
<feature type="compositionally biased region" description="Polar residues" evidence="5">
    <location>
        <begin position="658"/>
        <end position="667"/>
    </location>
</feature>
<comment type="caution">
    <text evidence="8">The sequence shown here is derived from an EMBL/GenBank/DDBJ whole genome shotgun (WGS) entry which is preliminary data.</text>
</comment>
<proteinExistence type="predicted"/>
<feature type="compositionally biased region" description="Low complexity" evidence="5">
    <location>
        <begin position="406"/>
        <end position="430"/>
    </location>
</feature>
<accession>A0A1Z5J440</accession>
<evidence type="ECO:0000259" key="7">
    <source>
        <dbReference type="PROSITE" id="PS50847"/>
    </source>
</evidence>